<comment type="caution">
    <text evidence="1">The sequence shown here is derived from an EMBL/GenBank/DDBJ whole genome shotgun (WGS) entry which is preliminary data.</text>
</comment>
<proteinExistence type="predicted"/>
<dbReference type="RefSeq" id="WP_212993119.1">
    <property type="nucleotide sequence ID" value="NZ_BAABEA010000003.1"/>
</dbReference>
<protein>
    <submittedName>
        <fullName evidence="1">Uncharacterized protein</fullName>
    </submittedName>
</protein>
<keyword evidence="2" id="KW-1185">Reference proteome</keyword>
<sequence>MNLNLVGSVPEGLTRRARSFVSSDGVRADLPDAEQHRSFWEELGIPEIEIDRVVAFQRRWGGLVLPPAPEYDGGPRYFDVDTPDGSPATALNGSVVHGWWFEAGSQRTAVPYLFMIGPAGEFGIHAQRWVPLHASVEGWIESLALAYHARMWAKQIKKVAGEAVDALNLDDFQPVPEVQGLADNWWRGTDSLIAVYVGDGACDGAPASRTAWIYSGLDDWGLYGGVERSLQ</sequence>
<evidence type="ECO:0000313" key="2">
    <source>
        <dbReference type="Proteomes" id="UP000681340"/>
    </source>
</evidence>
<dbReference type="Proteomes" id="UP000681340">
    <property type="component" value="Unassembled WGS sequence"/>
</dbReference>
<reference evidence="1" key="1">
    <citation type="submission" date="2021-03" db="EMBL/GenBank/DDBJ databases">
        <title>Whole genome shotgun sequence of Actinoplanes auranticolor NBRC 12245.</title>
        <authorList>
            <person name="Komaki H."/>
            <person name="Tamura T."/>
        </authorList>
    </citation>
    <scope>NUCLEOTIDE SEQUENCE</scope>
    <source>
        <strain evidence="1">NBRC 12245</strain>
    </source>
</reference>
<gene>
    <name evidence="1" type="ORF">Aau02nite_72690</name>
</gene>
<name>A0A919SSK3_9ACTN</name>
<dbReference type="AlphaFoldDB" id="A0A919SSK3"/>
<evidence type="ECO:0000313" key="1">
    <source>
        <dbReference type="EMBL" id="GIM76804.1"/>
    </source>
</evidence>
<organism evidence="1 2">
    <name type="scientific">Actinoplanes auranticolor</name>
    <dbReference type="NCBI Taxonomy" id="47988"/>
    <lineage>
        <taxon>Bacteria</taxon>
        <taxon>Bacillati</taxon>
        <taxon>Actinomycetota</taxon>
        <taxon>Actinomycetes</taxon>
        <taxon>Micromonosporales</taxon>
        <taxon>Micromonosporaceae</taxon>
        <taxon>Actinoplanes</taxon>
    </lineage>
</organism>
<accession>A0A919SSK3</accession>
<dbReference type="EMBL" id="BOQL01000064">
    <property type="protein sequence ID" value="GIM76804.1"/>
    <property type="molecule type" value="Genomic_DNA"/>
</dbReference>